<protein>
    <recommendedName>
        <fullName evidence="7">Peptidase M20 dimerisation domain-containing protein</fullName>
    </recommendedName>
</protein>
<dbReference type="OrthoDB" id="3064516at2759"/>
<dbReference type="Gene3D" id="1.10.150.900">
    <property type="match status" value="1"/>
</dbReference>
<reference evidence="8 9" key="1">
    <citation type="submission" date="2015-02" db="EMBL/GenBank/DDBJ databases">
        <authorList>
            <person name="Chooi Y.-H."/>
        </authorList>
    </citation>
    <scope>NUCLEOTIDE SEQUENCE [LARGE SCALE GENOMIC DNA]</scope>
    <source>
        <strain evidence="8">E3</strain>
    </source>
</reference>
<dbReference type="SUPFAM" id="SSF53187">
    <property type="entry name" value="Zn-dependent exopeptidases"/>
    <property type="match status" value="1"/>
</dbReference>
<dbReference type="GO" id="GO:0046872">
    <property type="term" value="F:metal ion binding"/>
    <property type="evidence" value="ECO:0007669"/>
    <property type="project" value="UniProtKB-KW"/>
</dbReference>
<dbReference type="OMA" id="ICPLAPK"/>
<dbReference type="STRING" id="37360.A0A0G4IQQ7"/>
<dbReference type="SUPFAM" id="SSF55031">
    <property type="entry name" value="Bacterial exopeptidase dimerisation domain"/>
    <property type="match status" value="1"/>
</dbReference>
<dbReference type="InterPro" id="IPR036264">
    <property type="entry name" value="Bact_exopeptidase_dim_dom"/>
</dbReference>
<dbReference type="PANTHER" id="PTHR45962:SF1">
    <property type="entry name" value="N-FATTY-ACYL-AMINO ACID SYNTHASE_HYDROLASE PM20D1"/>
    <property type="match status" value="1"/>
</dbReference>
<comment type="similarity">
    <text evidence="1">Belongs to the peptidase M20A family.</text>
</comment>
<feature type="region of interest" description="Disordered" evidence="6">
    <location>
        <begin position="1"/>
        <end position="21"/>
    </location>
</feature>
<dbReference type="GO" id="GO:0008233">
    <property type="term" value="F:peptidase activity"/>
    <property type="evidence" value="ECO:0007669"/>
    <property type="project" value="UniProtKB-KW"/>
</dbReference>
<keyword evidence="4" id="KW-0378">Hydrolase</keyword>
<evidence type="ECO:0000256" key="5">
    <source>
        <dbReference type="ARBA" id="ARBA00022833"/>
    </source>
</evidence>
<evidence type="ECO:0000256" key="1">
    <source>
        <dbReference type="ARBA" id="ARBA00006247"/>
    </source>
</evidence>
<dbReference type="Pfam" id="PF07687">
    <property type="entry name" value="M20_dimer"/>
    <property type="match status" value="1"/>
</dbReference>
<evidence type="ECO:0000256" key="4">
    <source>
        <dbReference type="ARBA" id="ARBA00022801"/>
    </source>
</evidence>
<evidence type="ECO:0000256" key="6">
    <source>
        <dbReference type="SAM" id="MobiDB-lite"/>
    </source>
</evidence>
<dbReference type="PROSITE" id="PS00758">
    <property type="entry name" value="ARGE_DAPE_CPG2_1"/>
    <property type="match status" value="1"/>
</dbReference>
<dbReference type="InterPro" id="IPR002933">
    <property type="entry name" value="Peptidase_M20"/>
</dbReference>
<evidence type="ECO:0000256" key="3">
    <source>
        <dbReference type="ARBA" id="ARBA00022723"/>
    </source>
</evidence>
<dbReference type="InterPro" id="IPR047177">
    <property type="entry name" value="Pept_M20A"/>
</dbReference>
<feature type="domain" description="Peptidase M20 dimerisation" evidence="7">
    <location>
        <begin position="244"/>
        <end position="394"/>
    </location>
</feature>
<proteinExistence type="inferred from homology"/>
<keyword evidence="5" id="KW-0862">Zinc</keyword>
<organism evidence="8 9">
    <name type="scientific">Plasmodiophora brassicae</name>
    <name type="common">Clubroot disease agent</name>
    <dbReference type="NCBI Taxonomy" id="37360"/>
    <lineage>
        <taxon>Eukaryota</taxon>
        <taxon>Sar</taxon>
        <taxon>Rhizaria</taxon>
        <taxon>Endomyxa</taxon>
        <taxon>Phytomyxea</taxon>
        <taxon>Plasmodiophorida</taxon>
        <taxon>Plasmodiophoridae</taxon>
        <taxon>Plasmodiophora</taxon>
    </lineage>
</organism>
<keyword evidence="9" id="KW-1185">Reference proteome</keyword>
<gene>
    <name evidence="8" type="ORF">PBRA_000920</name>
</gene>
<sequence>LQGLFGDAGKGLSSESSPTFMSAGRSHMASTYLVRADRRAPMPKATIVDDAGIEAFAVDVFKQLLRCDTTNYGGGNGSERAAVDVLQRVFTAEGIPFEVVGRTPDRPNIIARLTGNGSSGRRPVLLSAHLDVVPAVKWKEEQWQHDPFAAFEDDDGVIYGRGAIDMKHHAATSVAILVALKRSGISLHRDLIFAGVADEEDGSHYGVEFLVRQHPDLIEAEVMFTEAGGFPFYFNGALLYPVQIAEKGHVNVTITSRGTGGHSSVPHKDNAIGMLGRAASALAERRLPFHLTPQAQPTFDVLSSSGGYATSLALQALLMSTSHEFVLDRVLPSEASRMLEPFLHNLAVPTTVSGGVKSNQVPASAELKVDCRVLPGFTVDDVIDEIKGVVGNGYFDRDEAPSLHIEANECGQPALCQDPSDPRIKAVLDAIQNVINGRGPAGPIIPMMCPGGTDAKHYARHPSGMLCIGFAPLHFDESWAFSKLFHGVNERLSRQGLIWGLHVLYDLVDVLCVDSNPPL</sequence>
<dbReference type="InterPro" id="IPR001261">
    <property type="entry name" value="ArgE/DapE_CS"/>
</dbReference>
<dbReference type="GO" id="GO:0006508">
    <property type="term" value="P:proteolysis"/>
    <property type="evidence" value="ECO:0007669"/>
    <property type="project" value="UniProtKB-KW"/>
</dbReference>
<dbReference type="AlphaFoldDB" id="A0A0G4IQQ7"/>
<name>A0A0G4IQQ7_PLABS</name>
<dbReference type="Proteomes" id="UP000039324">
    <property type="component" value="Unassembled WGS sequence"/>
</dbReference>
<dbReference type="Gene3D" id="3.40.630.10">
    <property type="entry name" value="Zn peptidases"/>
    <property type="match status" value="1"/>
</dbReference>
<evidence type="ECO:0000313" key="9">
    <source>
        <dbReference type="Proteomes" id="UP000039324"/>
    </source>
</evidence>
<dbReference type="Gene3D" id="3.30.70.360">
    <property type="match status" value="1"/>
</dbReference>
<evidence type="ECO:0000256" key="2">
    <source>
        <dbReference type="ARBA" id="ARBA00022670"/>
    </source>
</evidence>
<dbReference type="InterPro" id="IPR011650">
    <property type="entry name" value="Peptidase_M20_dimer"/>
</dbReference>
<keyword evidence="3" id="KW-0479">Metal-binding</keyword>
<dbReference type="Pfam" id="PF01546">
    <property type="entry name" value="Peptidase_M20"/>
    <property type="match status" value="1"/>
</dbReference>
<evidence type="ECO:0000259" key="7">
    <source>
        <dbReference type="Pfam" id="PF07687"/>
    </source>
</evidence>
<accession>A0A0G4IQQ7</accession>
<keyword evidence="2" id="KW-0645">Protease</keyword>
<evidence type="ECO:0000313" key="8">
    <source>
        <dbReference type="EMBL" id="CEO97575.1"/>
    </source>
</evidence>
<dbReference type="EMBL" id="CDSF01000079">
    <property type="protein sequence ID" value="CEO97575.1"/>
    <property type="molecule type" value="Genomic_DNA"/>
</dbReference>
<feature type="non-terminal residue" evidence="8">
    <location>
        <position position="1"/>
    </location>
</feature>
<dbReference type="PANTHER" id="PTHR45962">
    <property type="entry name" value="N-FATTY-ACYL-AMINO ACID SYNTHASE/HYDROLASE PM20D1"/>
    <property type="match status" value="1"/>
</dbReference>